<evidence type="ECO:0000313" key="10">
    <source>
        <dbReference type="EMBL" id="MBU9725377.1"/>
    </source>
</evidence>
<dbReference type="Proteomes" id="UP001314681">
    <property type="component" value="Unassembled WGS sequence"/>
</dbReference>
<evidence type="ECO:0000256" key="2">
    <source>
        <dbReference type="ARBA" id="ARBA00022516"/>
    </source>
</evidence>
<evidence type="ECO:0000256" key="5">
    <source>
        <dbReference type="ARBA" id="ARBA00023002"/>
    </source>
</evidence>
<evidence type="ECO:0000256" key="3">
    <source>
        <dbReference type="ARBA" id="ARBA00022723"/>
    </source>
</evidence>
<protein>
    <submittedName>
        <fullName evidence="10">Sn-glycerol-1-phosphate dehydrogenase</fullName>
    </submittedName>
</protein>
<keyword evidence="3" id="KW-0479">Metal-binding</keyword>
<keyword evidence="2" id="KW-0444">Lipid biosynthesis</keyword>
<dbReference type="Gene3D" id="3.40.50.1970">
    <property type="match status" value="1"/>
</dbReference>
<organism evidence="10 11">
    <name type="scientific">Diplocloster modestus</name>
    <dbReference type="NCBI Taxonomy" id="2850322"/>
    <lineage>
        <taxon>Bacteria</taxon>
        <taxon>Bacillati</taxon>
        <taxon>Bacillota</taxon>
        <taxon>Clostridia</taxon>
        <taxon>Lachnospirales</taxon>
        <taxon>Lachnospiraceae</taxon>
        <taxon>Diplocloster</taxon>
    </lineage>
</organism>
<dbReference type="SUPFAM" id="SSF56796">
    <property type="entry name" value="Dehydroquinate synthase-like"/>
    <property type="match status" value="1"/>
</dbReference>
<reference evidence="10 11" key="1">
    <citation type="submission" date="2021-06" db="EMBL/GenBank/DDBJ databases">
        <title>Description of novel taxa of the family Lachnospiraceae.</title>
        <authorList>
            <person name="Chaplin A.V."/>
            <person name="Sokolova S.R."/>
            <person name="Pikina A.P."/>
            <person name="Korzhanova M."/>
            <person name="Belova V."/>
            <person name="Korostin D."/>
            <person name="Efimov B.A."/>
        </authorList>
    </citation>
    <scope>NUCLEOTIDE SEQUENCE [LARGE SCALE GENOMIC DNA]</scope>
    <source>
        <strain evidence="10 11">ASD4241</strain>
    </source>
</reference>
<dbReference type="PANTHER" id="PTHR43616:SF5">
    <property type="entry name" value="GLYCEROL DEHYDROGENASE 1"/>
    <property type="match status" value="1"/>
</dbReference>
<evidence type="ECO:0000256" key="9">
    <source>
        <dbReference type="ARBA" id="ARBA00023264"/>
    </source>
</evidence>
<sequence>MELKEYLKGRSGCACGRTHNTDLMELDIGRGAIKRLPGILKKYGYKKLLVVADINTWEAAGSCTASVLEAAGFTVDTFVYQDTALVPEERVIGRLTVAAGPDFDAVIGVGSGTLNDLCKYISYKMGLDYYVVGSAPSMDGFSSNVAAMITNQLKTTYEVHTPRGVIGDVEVLSNAPMPMIAAGVGDILGKYVCLTDWKISHLLQGEYYCGYVEEMVQNSIRVIMENADLVSARDPKAVEAVMNGLTLSGIAISYVGNSRPASGSEHHLSHYWEMMFLFQNRPAVLHGTKVGIGTISALKLYEMLAETSVDFEKARIKARAFDLENWKEKIRKAYDPAAEEVILLEERVHKNDPQVVLSRIDQMEAHWDEVLTLIRMLPKAEEISAVLKGMGAPVTPAEIGVDAAMVKNSVLYAKELRNRFGLLQILFDLGLNEEFADRLTAGFGM</sequence>
<keyword evidence="9" id="KW-1208">Phospholipid metabolism</keyword>
<evidence type="ECO:0000313" key="11">
    <source>
        <dbReference type="Proteomes" id="UP001314681"/>
    </source>
</evidence>
<dbReference type="CDD" id="cd08175">
    <property type="entry name" value="G1PDH"/>
    <property type="match status" value="1"/>
</dbReference>
<gene>
    <name evidence="10" type="ORF">KTH90_05045</name>
</gene>
<dbReference type="Gene3D" id="1.20.1090.10">
    <property type="entry name" value="Dehydroquinate synthase-like - alpha domain"/>
    <property type="match status" value="1"/>
</dbReference>
<keyword evidence="4" id="KW-0521">NADP</keyword>
<evidence type="ECO:0000256" key="8">
    <source>
        <dbReference type="ARBA" id="ARBA00023209"/>
    </source>
</evidence>
<evidence type="ECO:0000256" key="7">
    <source>
        <dbReference type="ARBA" id="ARBA00023098"/>
    </source>
</evidence>
<comment type="caution">
    <text evidence="10">The sequence shown here is derived from an EMBL/GenBank/DDBJ whole genome shotgun (WGS) entry which is preliminary data.</text>
</comment>
<keyword evidence="7" id="KW-0443">Lipid metabolism</keyword>
<keyword evidence="1" id="KW-0963">Cytoplasm</keyword>
<dbReference type="InterPro" id="IPR016205">
    <property type="entry name" value="Glycerol_DH"/>
</dbReference>
<dbReference type="EMBL" id="JAHQCX010000003">
    <property type="protein sequence ID" value="MBU9725377.1"/>
    <property type="molecule type" value="Genomic_DNA"/>
</dbReference>
<dbReference type="InterPro" id="IPR032837">
    <property type="entry name" value="G1PDH"/>
</dbReference>
<evidence type="ECO:0000256" key="1">
    <source>
        <dbReference type="ARBA" id="ARBA00022490"/>
    </source>
</evidence>
<keyword evidence="8" id="KW-0594">Phospholipid biosynthesis</keyword>
<name>A0ABS6K4C8_9FIRM</name>
<accession>A0ABS6K4C8</accession>
<keyword evidence="11" id="KW-1185">Reference proteome</keyword>
<dbReference type="Pfam" id="PF13685">
    <property type="entry name" value="Fe-ADH_2"/>
    <property type="match status" value="1"/>
</dbReference>
<evidence type="ECO:0000256" key="6">
    <source>
        <dbReference type="ARBA" id="ARBA00023027"/>
    </source>
</evidence>
<keyword evidence="5" id="KW-0560">Oxidoreductase</keyword>
<evidence type="ECO:0000256" key="4">
    <source>
        <dbReference type="ARBA" id="ARBA00022857"/>
    </source>
</evidence>
<proteinExistence type="predicted"/>
<keyword evidence="6" id="KW-0520">NAD</keyword>
<dbReference type="PANTHER" id="PTHR43616">
    <property type="entry name" value="GLYCEROL DEHYDROGENASE"/>
    <property type="match status" value="1"/>
</dbReference>